<organism evidence="1">
    <name type="scientific">marine metagenome</name>
    <dbReference type="NCBI Taxonomy" id="408172"/>
    <lineage>
        <taxon>unclassified sequences</taxon>
        <taxon>metagenomes</taxon>
        <taxon>ecological metagenomes</taxon>
    </lineage>
</organism>
<evidence type="ECO:0000313" key="1">
    <source>
        <dbReference type="EMBL" id="SVA84822.1"/>
    </source>
</evidence>
<sequence length="31" mass="3453">MAGDAVDQFQLEREHHSRGLMRLAGVDEAGR</sequence>
<proteinExistence type="predicted"/>
<protein>
    <submittedName>
        <fullName evidence="1">Uncharacterized protein</fullName>
    </submittedName>
</protein>
<name>A0A381Z7F7_9ZZZZ</name>
<feature type="non-terminal residue" evidence="1">
    <location>
        <position position="31"/>
    </location>
</feature>
<gene>
    <name evidence="1" type="ORF">METZ01_LOCUS137676</name>
</gene>
<dbReference type="EMBL" id="UINC01020131">
    <property type="protein sequence ID" value="SVA84822.1"/>
    <property type="molecule type" value="Genomic_DNA"/>
</dbReference>
<accession>A0A381Z7F7</accession>
<dbReference type="AlphaFoldDB" id="A0A381Z7F7"/>
<reference evidence="1" key="1">
    <citation type="submission" date="2018-05" db="EMBL/GenBank/DDBJ databases">
        <authorList>
            <person name="Lanie J.A."/>
            <person name="Ng W.-L."/>
            <person name="Kazmierczak K.M."/>
            <person name="Andrzejewski T.M."/>
            <person name="Davidsen T.M."/>
            <person name="Wayne K.J."/>
            <person name="Tettelin H."/>
            <person name="Glass J.I."/>
            <person name="Rusch D."/>
            <person name="Podicherti R."/>
            <person name="Tsui H.-C.T."/>
            <person name="Winkler M.E."/>
        </authorList>
    </citation>
    <scope>NUCLEOTIDE SEQUENCE</scope>
</reference>